<reference evidence="3" key="1">
    <citation type="submission" date="2020-11" db="EMBL/GenBank/DDBJ databases">
        <authorList>
            <consortium name="DOE Joint Genome Institute"/>
            <person name="Ahrendt S."/>
            <person name="Riley R."/>
            <person name="Andreopoulos W."/>
            <person name="Labutti K."/>
            <person name="Pangilinan J."/>
            <person name="Ruiz-Duenas F.J."/>
            <person name="Barrasa J.M."/>
            <person name="Sanchez-Garcia M."/>
            <person name="Camarero S."/>
            <person name="Miyauchi S."/>
            <person name="Serrano A."/>
            <person name="Linde D."/>
            <person name="Babiker R."/>
            <person name="Drula E."/>
            <person name="Ayuso-Fernandez I."/>
            <person name="Pacheco R."/>
            <person name="Padilla G."/>
            <person name="Ferreira P."/>
            <person name="Barriuso J."/>
            <person name="Kellner H."/>
            <person name="Castanera R."/>
            <person name="Alfaro M."/>
            <person name="Ramirez L."/>
            <person name="Pisabarro A.G."/>
            <person name="Kuo A."/>
            <person name="Tritt A."/>
            <person name="Lipzen A."/>
            <person name="He G."/>
            <person name="Yan M."/>
            <person name="Ng V."/>
            <person name="Cullen D."/>
            <person name="Martin F."/>
            <person name="Rosso M.-N."/>
            <person name="Henrissat B."/>
            <person name="Hibbett D."/>
            <person name="Martinez A.T."/>
            <person name="Grigoriev I.V."/>
        </authorList>
    </citation>
    <scope>NUCLEOTIDE SEQUENCE</scope>
    <source>
        <strain evidence="3">CBS 247.69</strain>
    </source>
</reference>
<keyword evidence="2" id="KW-1133">Transmembrane helix</keyword>
<organism evidence="3 4">
    <name type="scientific">Collybia nuda</name>
    <dbReference type="NCBI Taxonomy" id="64659"/>
    <lineage>
        <taxon>Eukaryota</taxon>
        <taxon>Fungi</taxon>
        <taxon>Dikarya</taxon>
        <taxon>Basidiomycota</taxon>
        <taxon>Agaricomycotina</taxon>
        <taxon>Agaricomycetes</taxon>
        <taxon>Agaricomycetidae</taxon>
        <taxon>Agaricales</taxon>
        <taxon>Tricholomatineae</taxon>
        <taxon>Clitocybaceae</taxon>
        <taxon>Collybia</taxon>
    </lineage>
</organism>
<evidence type="ECO:0000313" key="4">
    <source>
        <dbReference type="Proteomes" id="UP000807353"/>
    </source>
</evidence>
<protein>
    <submittedName>
        <fullName evidence="3">Uncharacterized protein</fullName>
    </submittedName>
</protein>
<gene>
    <name evidence="3" type="ORF">BDZ94DRAFT_1244474</name>
</gene>
<sequence length="472" mass="49401">MSVSCNTFPTLTSTDVITTQSVSTSTSTSVTTNPPTVITSTTVLPCTAPLGVTSTCIPTTSTTLITQPGEIVTTEVPVTVPVDITSTRLATLFGTSCTTINKPADPTPPPYTPPPPPIITSSSTQPNGQVIIVTKTETSIQTSGQPTSVQPPNNSDEQTNLAPIIGGVVGGFFGLIAIVALIWFILKRRRRWDDIFEKEDDDIAPPVGPARRHGRFSLDVDVEPKPYQYGLVGHATAPGPVSPPNSPPLLASIPVGSESQNSHHNRHRSSLTPLNLPTTVSSPGLSATTISSRPSTGGSTHPLRPPSQQGYFSGQPTQPQPRPVDFGRAATSTTTHSHTQSTASYTSPSIYSGATHAIGMSMVSNSEDHPYTNRSGSPMSMQEQRILQVTNAPALSPQSETFQYADSLVSSSAASEAATSAVPQRDGKGRLRTSTGKAPLVHLDGGRIQQELEAGSSSGMRPPGAAPPAYEA</sequence>
<accession>A0A9P5YGD5</accession>
<feature type="compositionally biased region" description="Polar residues" evidence="1">
    <location>
        <begin position="271"/>
        <end position="299"/>
    </location>
</feature>
<evidence type="ECO:0000256" key="1">
    <source>
        <dbReference type="SAM" id="MobiDB-lite"/>
    </source>
</evidence>
<dbReference type="OrthoDB" id="3263215at2759"/>
<dbReference type="EMBL" id="MU150230">
    <property type="protein sequence ID" value="KAF9469443.1"/>
    <property type="molecule type" value="Genomic_DNA"/>
</dbReference>
<name>A0A9P5YGD5_9AGAR</name>
<feature type="region of interest" description="Disordered" evidence="1">
    <location>
        <begin position="231"/>
        <end position="348"/>
    </location>
</feature>
<keyword evidence="4" id="KW-1185">Reference proteome</keyword>
<keyword evidence="2" id="KW-0472">Membrane</keyword>
<proteinExistence type="predicted"/>
<feature type="transmembrane region" description="Helical" evidence="2">
    <location>
        <begin position="161"/>
        <end position="186"/>
    </location>
</feature>
<feature type="compositionally biased region" description="Low complexity" evidence="1">
    <location>
        <begin position="329"/>
        <end position="347"/>
    </location>
</feature>
<evidence type="ECO:0000256" key="2">
    <source>
        <dbReference type="SAM" id="Phobius"/>
    </source>
</evidence>
<feature type="compositionally biased region" description="Polar residues" evidence="1">
    <location>
        <begin position="306"/>
        <end position="317"/>
    </location>
</feature>
<keyword evidence="2" id="KW-0812">Transmembrane</keyword>
<feature type="region of interest" description="Disordered" evidence="1">
    <location>
        <begin position="414"/>
        <end position="472"/>
    </location>
</feature>
<dbReference type="AlphaFoldDB" id="A0A9P5YGD5"/>
<comment type="caution">
    <text evidence="3">The sequence shown here is derived from an EMBL/GenBank/DDBJ whole genome shotgun (WGS) entry which is preliminary data.</text>
</comment>
<dbReference type="Proteomes" id="UP000807353">
    <property type="component" value="Unassembled WGS sequence"/>
</dbReference>
<evidence type="ECO:0000313" key="3">
    <source>
        <dbReference type="EMBL" id="KAF9469443.1"/>
    </source>
</evidence>